<name>W1X4Z5_9ZZZZ</name>
<dbReference type="AlphaFoldDB" id="W1X4Z5"/>
<gene>
    <name evidence="1" type="ORF">Q604_UNBC18008G0001</name>
</gene>
<evidence type="ECO:0000313" key="1">
    <source>
        <dbReference type="EMBL" id="ETJ24485.1"/>
    </source>
</evidence>
<feature type="non-terminal residue" evidence="1">
    <location>
        <position position="1"/>
    </location>
</feature>
<proteinExistence type="predicted"/>
<comment type="caution">
    <text evidence="1">The sequence shown here is derived from an EMBL/GenBank/DDBJ whole genome shotgun (WGS) entry which is preliminary data.</text>
</comment>
<accession>W1X4Z5</accession>
<protein>
    <submittedName>
        <fullName evidence="1">Uncharacterized protein</fullName>
    </submittedName>
</protein>
<sequence length="29" mass="3149">ISPLLLIGGTNLEQFARLDVKESNKASFS</sequence>
<dbReference type="EMBL" id="AZMM01018008">
    <property type="protein sequence ID" value="ETJ24485.1"/>
    <property type="molecule type" value="Genomic_DNA"/>
</dbReference>
<organism evidence="1">
    <name type="scientific">human gut metagenome</name>
    <dbReference type="NCBI Taxonomy" id="408170"/>
    <lineage>
        <taxon>unclassified sequences</taxon>
        <taxon>metagenomes</taxon>
        <taxon>organismal metagenomes</taxon>
    </lineage>
</organism>
<reference evidence="1" key="1">
    <citation type="submission" date="2013-12" db="EMBL/GenBank/DDBJ databases">
        <title>A Varibaculum cambriense genome reconstructed from a premature infant gut community with otherwise low bacterial novelty that shifts toward anaerobic metabolism during the third week of life.</title>
        <authorList>
            <person name="Brown C.T."/>
            <person name="Sharon I."/>
            <person name="Thomas B.C."/>
            <person name="Castelle C.J."/>
            <person name="Morowitz M.J."/>
            <person name="Banfield J.F."/>
        </authorList>
    </citation>
    <scope>NUCLEOTIDE SEQUENCE</scope>
</reference>